<feature type="compositionally biased region" description="Basic and acidic residues" evidence="1">
    <location>
        <begin position="85"/>
        <end position="96"/>
    </location>
</feature>
<dbReference type="EMBL" id="BNCP01000006">
    <property type="protein sequence ID" value="GIL74183.1"/>
    <property type="molecule type" value="Genomic_DNA"/>
</dbReference>
<evidence type="ECO:0000313" key="3">
    <source>
        <dbReference type="Proteomes" id="UP000747110"/>
    </source>
</evidence>
<proteinExistence type="predicted"/>
<evidence type="ECO:0000256" key="1">
    <source>
        <dbReference type="SAM" id="MobiDB-lite"/>
    </source>
</evidence>
<comment type="caution">
    <text evidence="2">The sequence shown here is derived from an EMBL/GenBank/DDBJ whole genome shotgun (WGS) entry which is preliminary data.</text>
</comment>
<protein>
    <submittedName>
        <fullName evidence="2">Uncharacterized protein</fullName>
    </submittedName>
</protein>
<feature type="region of interest" description="Disordered" evidence="1">
    <location>
        <begin position="48"/>
        <end position="114"/>
    </location>
</feature>
<gene>
    <name evidence="2" type="ORF">Vretifemale_4180</name>
</gene>
<reference evidence="2" key="1">
    <citation type="journal article" date="2021" name="Proc. Natl. Acad. Sci. U.S.A.">
        <title>Three genomes in the algal genus Volvox reveal the fate of a haploid sex-determining region after a transition to homothallism.</title>
        <authorList>
            <person name="Yamamoto K."/>
            <person name="Hamaji T."/>
            <person name="Kawai-Toyooka H."/>
            <person name="Matsuzaki R."/>
            <person name="Takahashi F."/>
            <person name="Nishimura Y."/>
            <person name="Kawachi M."/>
            <person name="Noguchi H."/>
            <person name="Minakuchi Y."/>
            <person name="Umen J.G."/>
            <person name="Toyoda A."/>
            <person name="Nozaki H."/>
        </authorList>
    </citation>
    <scope>NUCLEOTIDE SEQUENCE</scope>
    <source>
        <strain evidence="2">NIES-3786</strain>
    </source>
</reference>
<sequence>FVHRFQYRLDGAFKATPRAVPISGCIPAAHSRHTCARCWCSSASSSCTRPIHPASSAATSLPRHPSTSAELSESGARMTRSRTVSMHEIKIPHEDEQWQQTHSGLLQRNENTHT</sequence>
<feature type="compositionally biased region" description="Polar residues" evidence="1">
    <location>
        <begin position="98"/>
        <end position="114"/>
    </location>
</feature>
<dbReference type="Proteomes" id="UP000747110">
    <property type="component" value="Unassembled WGS sequence"/>
</dbReference>
<accession>A0A8J4C8W5</accession>
<organism evidence="2 3">
    <name type="scientific">Volvox reticuliferus</name>
    <dbReference type="NCBI Taxonomy" id="1737510"/>
    <lineage>
        <taxon>Eukaryota</taxon>
        <taxon>Viridiplantae</taxon>
        <taxon>Chlorophyta</taxon>
        <taxon>core chlorophytes</taxon>
        <taxon>Chlorophyceae</taxon>
        <taxon>CS clade</taxon>
        <taxon>Chlamydomonadales</taxon>
        <taxon>Volvocaceae</taxon>
        <taxon>Volvox</taxon>
    </lineage>
</organism>
<name>A0A8J4C8W5_9CHLO</name>
<dbReference type="AlphaFoldDB" id="A0A8J4C8W5"/>
<keyword evidence="3" id="KW-1185">Reference proteome</keyword>
<feature type="non-terminal residue" evidence="2">
    <location>
        <position position="1"/>
    </location>
</feature>
<evidence type="ECO:0000313" key="2">
    <source>
        <dbReference type="EMBL" id="GIL74183.1"/>
    </source>
</evidence>